<gene>
    <name evidence="1" type="ORF">D6T13_23825</name>
</gene>
<protein>
    <submittedName>
        <fullName evidence="1">Prepilin-type cleavage/methylation domain-containing protein</fullName>
    </submittedName>
</protein>
<name>A0A5U9CT62_SALEN</name>
<sequence>MAQAVGFQMKQVGEAVNRYISIRYNKLSTLSSSRSQSSDPGPRTCTANGCEITYQTLVNESLLPSTYAGVNAQKSSYKILLKRSGVSPNYVINGLIATTIPWVEGGKTRYDLLGKSMQSAGIDSGMTKSPAQASGYNGVWTEKSTDYPAINKAGLLVYRVGYDSSMYSVYLRRDGTLPMTGNLNMGTNDINNAKNITASGTGIFGGDVSSAGKIIAAQEIIAHNGYGDAIHFGGDAVNNDYEITMSKDKTLSIHMASNRTDLTTLKISGGLSTIGNGTISGTLDTGKSITSGGQFNGHNGGGDSFSIGGGDANDYEFRLDTVKPLTIWRNGGTSTETRLQVFGKQTNQGDFAITPGTGSTGSIAASGNIQGHTLQPTSTNTTGGTCPSIGLISKDNMGNILSCVNGKWSVVSNLPVGSPVPWPSNTAPVG</sequence>
<feature type="non-terminal residue" evidence="1">
    <location>
        <position position="430"/>
    </location>
</feature>
<comment type="caution">
    <text evidence="1">The sequence shown here is derived from an EMBL/GenBank/DDBJ whole genome shotgun (WGS) entry which is preliminary data.</text>
</comment>
<reference evidence="1" key="1">
    <citation type="submission" date="2018-09" db="EMBL/GenBank/DDBJ databases">
        <authorList>
            <person name="Ashton P.M."/>
            <person name="Dallman T."/>
            <person name="Nair S."/>
            <person name="De Pinna E."/>
            <person name="Peters T."/>
            <person name="Grant K."/>
        </authorList>
    </citation>
    <scope>NUCLEOTIDE SEQUENCE</scope>
    <source>
        <strain evidence="1">568333</strain>
    </source>
</reference>
<proteinExistence type="predicted"/>
<accession>A0A5U9CT62</accession>
<evidence type="ECO:0000313" key="1">
    <source>
        <dbReference type="EMBL" id="EBS1216531.1"/>
    </source>
</evidence>
<dbReference type="EMBL" id="AAGUMC010000075">
    <property type="protein sequence ID" value="EBS1216531.1"/>
    <property type="molecule type" value="Genomic_DNA"/>
</dbReference>
<dbReference type="AlphaFoldDB" id="A0A5U9CT62"/>
<organism evidence="1">
    <name type="scientific">Salmonella enteritidis</name>
    <dbReference type="NCBI Taxonomy" id="149539"/>
    <lineage>
        <taxon>Bacteria</taxon>
        <taxon>Pseudomonadati</taxon>
        <taxon>Pseudomonadota</taxon>
        <taxon>Gammaproteobacteria</taxon>
        <taxon>Enterobacterales</taxon>
        <taxon>Enterobacteriaceae</taxon>
        <taxon>Salmonella</taxon>
    </lineage>
</organism>